<dbReference type="GO" id="GO:0012505">
    <property type="term" value="C:endomembrane system"/>
    <property type="evidence" value="ECO:0007669"/>
    <property type="project" value="UniProtKB-ARBA"/>
</dbReference>
<dbReference type="Gene3D" id="1.20.5.110">
    <property type="match status" value="1"/>
</dbReference>
<sequence>MQNRTNRGLLFGARATAGGDLPSAGASGESDALEQDNQRAIEALRGSAGSMKDIAIHIDADVADHNRLLDRMDKRFDSANSLLAQTSHLLHQLVADRSSSRMCLLVAAFFAALALAYYLLRH</sequence>
<feature type="transmembrane region" description="Helical" evidence="7">
    <location>
        <begin position="102"/>
        <end position="120"/>
    </location>
</feature>
<feature type="domain" description="T-SNARE coiled-coil homology" evidence="8">
    <location>
        <begin position="31"/>
        <end position="93"/>
    </location>
</feature>
<evidence type="ECO:0000256" key="6">
    <source>
        <dbReference type="SAM" id="MobiDB-lite"/>
    </source>
</evidence>
<dbReference type="RefSeq" id="XP_005711251.1">
    <property type="nucleotide sequence ID" value="XM_005711194.1"/>
</dbReference>
<evidence type="ECO:0000256" key="7">
    <source>
        <dbReference type="SAM" id="Phobius"/>
    </source>
</evidence>
<dbReference type="OMA" id="HEVENHN"/>
<organism evidence="9 10">
    <name type="scientific">Chondrus crispus</name>
    <name type="common">Carrageen Irish moss</name>
    <name type="synonym">Polymorpha crispa</name>
    <dbReference type="NCBI Taxonomy" id="2769"/>
    <lineage>
        <taxon>Eukaryota</taxon>
        <taxon>Rhodophyta</taxon>
        <taxon>Florideophyceae</taxon>
        <taxon>Rhodymeniophycidae</taxon>
        <taxon>Gigartinales</taxon>
        <taxon>Gigartinaceae</taxon>
        <taxon>Chondrus</taxon>
    </lineage>
</organism>
<dbReference type="GO" id="GO:0005737">
    <property type="term" value="C:cytoplasm"/>
    <property type="evidence" value="ECO:0007669"/>
    <property type="project" value="UniProtKB-ARBA"/>
</dbReference>
<dbReference type="InterPro" id="IPR000727">
    <property type="entry name" value="T_SNARE_dom"/>
</dbReference>
<dbReference type="Gramene" id="CDF40957">
    <property type="protein sequence ID" value="CDF40957"/>
    <property type="gene ID" value="CHC_T00010269001"/>
</dbReference>
<protein>
    <submittedName>
        <fullName evidence="9">Bet1</fullName>
    </submittedName>
</protein>
<keyword evidence="3 7" id="KW-0812">Transmembrane</keyword>
<keyword evidence="10" id="KW-1185">Reference proteome</keyword>
<keyword evidence="4 7" id="KW-1133">Transmembrane helix</keyword>
<proteinExistence type="predicted"/>
<evidence type="ECO:0000256" key="5">
    <source>
        <dbReference type="ARBA" id="ARBA00023136"/>
    </source>
</evidence>
<evidence type="ECO:0000256" key="3">
    <source>
        <dbReference type="ARBA" id="ARBA00022692"/>
    </source>
</evidence>
<dbReference type="STRING" id="2769.R7QR51"/>
<dbReference type="EMBL" id="HG002285">
    <property type="protein sequence ID" value="CDF40957.1"/>
    <property type="molecule type" value="Genomic_DNA"/>
</dbReference>
<keyword evidence="2" id="KW-0813">Transport</keyword>
<keyword evidence="5 7" id="KW-0472">Membrane</keyword>
<feature type="region of interest" description="Disordered" evidence="6">
    <location>
        <begin position="15"/>
        <end position="35"/>
    </location>
</feature>
<accession>R7QR51</accession>
<evidence type="ECO:0000256" key="4">
    <source>
        <dbReference type="ARBA" id="ARBA00022989"/>
    </source>
</evidence>
<dbReference type="KEGG" id="ccp:CHC_T00010269001"/>
<dbReference type="OrthoDB" id="261831at2759"/>
<reference evidence="10" key="1">
    <citation type="journal article" date="2013" name="Proc. Natl. Acad. Sci. U.S.A.">
        <title>Genome structure and metabolic features in the red seaweed Chondrus crispus shed light on evolution of the Archaeplastida.</title>
        <authorList>
            <person name="Collen J."/>
            <person name="Porcel B."/>
            <person name="Carre W."/>
            <person name="Ball S.G."/>
            <person name="Chaparro C."/>
            <person name="Tonon T."/>
            <person name="Barbeyron T."/>
            <person name="Michel G."/>
            <person name="Noel B."/>
            <person name="Valentin K."/>
            <person name="Elias M."/>
            <person name="Artiguenave F."/>
            <person name="Arun A."/>
            <person name="Aury J.M."/>
            <person name="Barbosa-Neto J.F."/>
            <person name="Bothwell J.H."/>
            <person name="Bouget F.Y."/>
            <person name="Brillet L."/>
            <person name="Cabello-Hurtado F."/>
            <person name="Capella-Gutierrez S."/>
            <person name="Charrier B."/>
            <person name="Cladiere L."/>
            <person name="Cock J.M."/>
            <person name="Coelho S.M."/>
            <person name="Colleoni C."/>
            <person name="Czjzek M."/>
            <person name="Da Silva C."/>
            <person name="Delage L."/>
            <person name="Denoeud F."/>
            <person name="Deschamps P."/>
            <person name="Dittami S.M."/>
            <person name="Gabaldon T."/>
            <person name="Gachon C.M."/>
            <person name="Groisillier A."/>
            <person name="Herve C."/>
            <person name="Jabbari K."/>
            <person name="Katinka M."/>
            <person name="Kloareg B."/>
            <person name="Kowalczyk N."/>
            <person name="Labadie K."/>
            <person name="Leblanc C."/>
            <person name="Lopez P.J."/>
            <person name="McLachlan D.H."/>
            <person name="Meslet-Cladiere L."/>
            <person name="Moustafa A."/>
            <person name="Nehr Z."/>
            <person name="Nyvall Collen P."/>
            <person name="Panaud O."/>
            <person name="Partensky F."/>
            <person name="Poulain J."/>
            <person name="Rensing S.A."/>
            <person name="Rousvoal S."/>
            <person name="Samson G."/>
            <person name="Symeonidi A."/>
            <person name="Weissenbach J."/>
            <person name="Zambounis A."/>
            <person name="Wincker P."/>
            <person name="Boyen C."/>
        </authorList>
    </citation>
    <scope>NUCLEOTIDE SEQUENCE [LARGE SCALE GENOMIC DNA]</scope>
    <source>
        <strain evidence="10">cv. Stackhouse</strain>
    </source>
</reference>
<name>R7QR51_CHOCR</name>
<comment type="subcellular location">
    <subcellularLocation>
        <location evidence="1">Membrane</location>
        <topology evidence="1">Single-pass membrane protein</topology>
    </subcellularLocation>
</comment>
<gene>
    <name evidence="9" type="ORF">CHC_T00010269001</name>
</gene>
<evidence type="ECO:0000259" key="8">
    <source>
        <dbReference type="PROSITE" id="PS50192"/>
    </source>
</evidence>
<evidence type="ECO:0000313" key="10">
    <source>
        <dbReference type="Proteomes" id="UP000012073"/>
    </source>
</evidence>
<dbReference type="GeneID" id="17318975"/>
<evidence type="ECO:0000256" key="1">
    <source>
        <dbReference type="ARBA" id="ARBA00004167"/>
    </source>
</evidence>
<evidence type="ECO:0000256" key="2">
    <source>
        <dbReference type="ARBA" id="ARBA00022448"/>
    </source>
</evidence>
<dbReference type="PANTHER" id="PTHR12791">
    <property type="entry name" value="GOLGI SNARE BET1-RELATED"/>
    <property type="match status" value="1"/>
</dbReference>
<dbReference type="SUPFAM" id="SSF58038">
    <property type="entry name" value="SNARE fusion complex"/>
    <property type="match status" value="1"/>
</dbReference>
<dbReference type="GO" id="GO:0016020">
    <property type="term" value="C:membrane"/>
    <property type="evidence" value="ECO:0007669"/>
    <property type="project" value="UniProtKB-SubCell"/>
</dbReference>
<dbReference type="AlphaFoldDB" id="R7QR51"/>
<dbReference type="Proteomes" id="UP000012073">
    <property type="component" value="Unassembled WGS sequence"/>
</dbReference>
<evidence type="ECO:0000313" key="9">
    <source>
        <dbReference type="EMBL" id="CDF40957.1"/>
    </source>
</evidence>
<dbReference type="PROSITE" id="PS50192">
    <property type="entry name" value="T_SNARE"/>
    <property type="match status" value="1"/>
</dbReference>